<dbReference type="InterPro" id="IPR004352">
    <property type="entry name" value="GH114_TIM-barrel"/>
</dbReference>
<dbReference type="InterPro" id="IPR013785">
    <property type="entry name" value="Aldolase_TIM"/>
</dbReference>
<dbReference type="EMBL" id="BONO01000001">
    <property type="protein sequence ID" value="GIG34841.1"/>
    <property type="molecule type" value="Genomic_DNA"/>
</dbReference>
<organism evidence="2 3">
    <name type="scientific">Cellulomonas pakistanensis</name>
    <dbReference type="NCBI Taxonomy" id="992287"/>
    <lineage>
        <taxon>Bacteria</taxon>
        <taxon>Bacillati</taxon>
        <taxon>Actinomycetota</taxon>
        <taxon>Actinomycetes</taxon>
        <taxon>Micrococcales</taxon>
        <taxon>Cellulomonadaceae</taxon>
        <taxon>Cellulomonas</taxon>
    </lineage>
</organism>
<dbReference type="PANTHER" id="PTHR35273">
    <property type="entry name" value="ALPHA-1,4 POLYGALACTOSAMINIDASE, PUTATIVE (AFU_ORTHOLOGUE AFUA_3G07890)-RELATED"/>
    <property type="match status" value="1"/>
</dbReference>
<dbReference type="Gene3D" id="3.20.20.70">
    <property type="entry name" value="Aldolase class I"/>
    <property type="match status" value="1"/>
</dbReference>
<dbReference type="Pfam" id="PF03537">
    <property type="entry name" value="Glyco_hydro_114"/>
    <property type="match status" value="1"/>
</dbReference>
<sequence length="284" mass="29113">MAWVGLLALVAGCGAGDGAGGGTAAGAPGDATGAGSTQAAEVVHLPGPPEGAVVDYQLGGGYPPADGVGGVVRDVTDEPEPGLWSACYVNGFQTQPGDRDRWLADHPDLVLRDDGGDPVVDEGWPDELLLDTSTPGNRSALAEIVGEQVRACAERGFDAVELDNLDSWTRSGGRLDEDGALDLAARLVAVAHDAGLAAGQKNTPQLGTRGRDEAGYDFAVAEECAQYDECAAYTEVYGAAVLDVEYTDEGFAAACADPARPASTVLRDRDLSLPGEAAYVYAAC</sequence>
<gene>
    <name evidence="2" type="ORF">Cpa01nite_02220</name>
</gene>
<comment type="caution">
    <text evidence="2">The sequence shown here is derived from an EMBL/GenBank/DDBJ whole genome shotgun (WGS) entry which is preliminary data.</text>
</comment>
<reference evidence="2" key="1">
    <citation type="submission" date="2021-01" db="EMBL/GenBank/DDBJ databases">
        <title>Whole genome shotgun sequence of Cellulomonas pakistanensis NBRC 110800.</title>
        <authorList>
            <person name="Komaki H."/>
            <person name="Tamura T."/>
        </authorList>
    </citation>
    <scope>NUCLEOTIDE SEQUENCE</scope>
    <source>
        <strain evidence="2">NBRC 110800</strain>
    </source>
</reference>
<accession>A0A919U273</accession>
<dbReference type="Proteomes" id="UP000642125">
    <property type="component" value="Unassembled WGS sequence"/>
</dbReference>
<dbReference type="SUPFAM" id="SSF51445">
    <property type="entry name" value="(Trans)glycosidases"/>
    <property type="match status" value="1"/>
</dbReference>
<keyword evidence="3" id="KW-1185">Reference proteome</keyword>
<dbReference type="RefSeq" id="WP_239068428.1">
    <property type="nucleotide sequence ID" value="NZ_BONO01000001.1"/>
</dbReference>
<evidence type="ECO:0000313" key="3">
    <source>
        <dbReference type="Proteomes" id="UP000642125"/>
    </source>
</evidence>
<evidence type="ECO:0000259" key="1">
    <source>
        <dbReference type="Pfam" id="PF03537"/>
    </source>
</evidence>
<dbReference type="InterPro" id="IPR017853">
    <property type="entry name" value="GH"/>
</dbReference>
<feature type="domain" description="Glycoside-hydrolase family GH114 TIM-barrel" evidence="1">
    <location>
        <begin position="55"/>
        <end position="271"/>
    </location>
</feature>
<dbReference type="AlphaFoldDB" id="A0A919U273"/>
<name>A0A919U273_9CELL</name>
<evidence type="ECO:0000313" key="2">
    <source>
        <dbReference type="EMBL" id="GIG34841.1"/>
    </source>
</evidence>
<proteinExistence type="predicted"/>
<protein>
    <recommendedName>
        <fullName evidence="1">Glycoside-hydrolase family GH114 TIM-barrel domain-containing protein</fullName>
    </recommendedName>
</protein>
<dbReference type="PANTHER" id="PTHR35273:SF2">
    <property type="entry name" value="ALPHA-GALACTOSIDASE"/>
    <property type="match status" value="1"/>
</dbReference>